<dbReference type="AlphaFoldDB" id="A0A6J4ITY5"/>
<dbReference type="InterPro" id="IPR001100">
    <property type="entry name" value="Pyr_nuc-diS_OxRdtase"/>
</dbReference>
<evidence type="ECO:0000256" key="9">
    <source>
        <dbReference type="ARBA" id="ARBA00023027"/>
    </source>
</evidence>
<dbReference type="GO" id="GO:0005737">
    <property type="term" value="C:cytoplasm"/>
    <property type="evidence" value="ECO:0007669"/>
    <property type="project" value="UniProtKB-SubCell"/>
</dbReference>
<comment type="cofactor">
    <cofactor evidence="14 16">
        <name>FAD</name>
        <dbReference type="ChEBI" id="CHEBI:57692"/>
    </cofactor>
    <text evidence="14 16">Binds 1 FAD per subunit.</text>
</comment>
<feature type="domain" description="Pyridine nucleotide-disulphide oxidoreductase dimerisation" evidence="17">
    <location>
        <begin position="344"/>
        <end position="455"/>
    </location>
</feature>
<evidence type="ECO:0000256" key="4">
    <source>
        <dbReference type="ARBA" id="ARBA00016961"/>
    </source>
</evidence>
<evidence type="ECO:0000256" key="6">
    <source>
        <dbReference type="ARBA" id="ARBA00022630"/>
    </source>
</evidence>
<feature type="binding site" evidence="14">
    <location>
        <position position="51"/>
    </location>
    <ligand>
        <name>FAD</name>
        <dbReference type="ChEBI" id="CHEBI:57692"/>
    </ligand>
</feature>
<feature type="binding site" evidence="14">
    <location>
        <position position="309"/>
    </location>
    <ligand>
        <name>FAD</name>
        <dbReference type="ChEBI" id="CHEBI:57692"/>
    </ligand>
</feature>
<dbReference type="GO" id="GO:0006103">
    <property type="term" value="P:2-oxoglutarate metabolic process"/>
    <property type="evidence" value="ECO:0007669"/>
    <property type="project" value="TreeGrafter"/>
</dbReference>
<evidence type="ECO:0000256" key="1">
    <source>
        <dbReference type="ARBA" id="ARBA00004496"/>
    </source>
</evidence>
<evidence type="ECO:0000256" key="7">
    <source>
        <dbReference type="ARBA" id="ARBA00022827"/>
    </source>
</evidence>
<evidence type="ECO:0000256" key="3">
    <source>
        <dbReference type="ARBA" id="ARBA00012608"/>
    </source>
</evidence>
<accession>A0A6J4ITY5</accession>
<evidence type="ECO:0000256" key="2">
    <source>
        <dbReference type="ARBA" id="ARBA00007532"/>
    </source>
</evidence>
<evidence type="ECO:0000256" key="16">
    <source>
        <dbReference type="RuleBase" id="RU003692"/>
    </source>
</evidence>
<dbReference type="GO" id="GO:0004148">
    <property type="term" value="F:dihydrolipoyl dehydrogenase (NADH) activity"/>
    <property type="evidence" value="ECO:0007669"/>
    <property type="project" value="UniProtKB-EC"/>
</dbReference>
<evidence type="ECO:0000256" key="8">
    <source>
        <dbReference type="ARBA" id="ARBA00023002"/>
    </source>
</evidence>
<dbReference type="Gene3D" id="3.30.390.30">
    <property type="match status" value="1"/>
</dbReference>
<keyword evidence="14" id="KW-0547">Nucleotide-binding</keyword>
<evidence type="ECO:0000313" key="19">
    <source>
        <dbReference type="EMBL" id="CAA9261562.1"/>
    </source>
</evidence>
<reference evidence="19" key="1">
    <citation type="submission" date="2020-02" db="EMBL/GenBank/DDBJ databases">
        <authorList>
            <person name="Meier V. D."/>
        </authorList>
    </citation>
    <scope>NUCLEOTIDE SEQUENCE</scope>
    <source>
        <strain evidence="19">AVDCRST_MAG20</strain>
    </source>
</reference>
<feature type="disulfide bond" description="Redox-active" evidence="15">
    <location>
        <begin position="42"/>
        <end position="47"/>
    </location>
</feature>
<evidence type="ECO:0000256" key="12">
    <source>
        <dbReference type="ARBA" id="ARBA00049187"/>
    </source>
</evidence>
<dbReference type="PIRSF" id="PIRSF000350">
    <property type="entry name" value="Mercury_reductase_MerA"/>
    <property type="match status" value="1"/>
</dbReference>
<evidence type="ECO:0000256" key="14">
    <source>
        <dbReference type="PIRSR" id="PIRSR000350-3"/>
    </source>
</evidence>
<dbReference type="InterPro" id="IPR012999">
    <property type="entry name" value="Pyr_OxRdtase_I_AS"/>
</dbReference>
<dbReference type="EMBL" id="CADCSY010000127">
    <property type="protein sequence ID" value="CAA9261562.1"/>
    <property type="molecule type" value="Genomic_DNA"/>
</dbReference>
<dbReference type="InterPro" id="IPR050151">
    <property type="entry name" value="Class-I_Pyr_Nuc-Dis_Oxidored"/>
</dbReference>
<dbReference type="PANTHER" id="PTHR22912">
    <property type="entry name" value="DISULFIDE OXIDOREDUCTASE"/>
    <property type="match status" value="1"/>
</dbReference>
<protein>
    <recommendedName>
        <fullName evidence="4 16">Dihydrolipoyl dehydrogenase</fullName>
        <ecNumber evidence="3 16">1.8.1.4</ecNumber>
    </recommendedName>
</protein>
<keyword evidence="5" id="KW-0963">Cytoplasm</keyword>
<dbReference type="InterPro" id="IPR036188">
    <property type="entry name" value="FAD/NAD-bd_sf"/>
</dbReference>
<keyword evidence="6 16" id="KW-0285">Flavoprotein</keyword>
<evidence type="ECO:0000259" key="17">
    <source>
        <dbReference type="Pfam" id="PF02852"/>
    </source>
</evidence>
<dbReference type="Gene3D" id="3.50.50.60">
    <property type="entry name" value="FAD/NAD(P)-binding domain"/>
    <property type="match status" value="2"/>
</dbReference>
<dbReference type="InterPro" id="IPR006258">
    <property type="entry name" value="Lipoamide_DH"/>
</dbReference>
<dbReference type="PROSITE" id="PS00076">
    <property type="entry name" value="PYRIDINE_REDOX_1"/>
    <property type="match status" value="1"/>
</dbReference>
<evidence type="ECO:0000256" key="13">
    <source>
        <dbReference type="PIRSR" id="PIRSR000350-2"/>
    </source>
</evidence>
<dbReference type="InterPro" id="IPR016156">
    <property type="entry name" value="FAD/NAD-linked_Rdtase_dimer_sf"/>
</dbReference>
<dbReference type="InterPro" id="IPR004099">
    <property type="entry name" value="Pyr_nucl-diS_OxRdtase_dimer"/>
</dbReference>
<dbReference type="SUPFAM" id="SSF55424">
    <property type="entry name" value="FAD/NAD-linked reductases, dimerisation (C-terminal) domain"/>
    <property type="match status" value="1"/>
</dbReference>
<dbReference type="InterPro" id="IPR023753">
    <property type="entry name" value="FAD/NAD-binding_dom"/>
</dbReference>
<comment type="miscellaneous">
    <text evidence="16">The active site is a redox-active disulfide bond.</text>
</comment>
<feature type="domain" description="FAD/NAD(P)-binding" evidence="18">
    <location>
        <begin position="5"/>
        <end position="321"/>
    </location>
</feature>
<comment type="similarity">
    <text evidence="2 16">Belongs to the class-I pyridine nucleotide-disulfide oxidoreductase family.</text>
</comment>
<dbReference type="PRINTS" id="PR00411">
    <property type="entry name" value="PNDRDTASEI"/>
</dbReference>
<dbReference type="PRINTS" id="PR00368">
    <property type="entry name" value="FADPNR"/>
</dbReference>
<comment type="subcellular location">
    <subcellularLocation>
        <location evidence="1">Cytoplasm</location>
    </subcellularLocation>
</comment>
<dbReference type="SUPFAM" id="SSF51905">
    <property type="entry name" value="FAD/NAD(P)-binding domain"/>
    <property type="match status" value="1"/>
</dbReference>
<dbReference type="Pfam" id="PF02852">
    <property type="entry name" value="Pyr_redox_dim"/>
    <property type="match status" value="1"/>
</dbReference>
<dbReference type="NCBIfam" id="TIGR01350">
    <property type="entry name" value="lipoamide_DH"/>
    <property type="match status" value="1"/>
</dbReference>
<feature type="binding site" evidence="14">
    <location>
        <position position="268"/>
    </location>
    <ligand>
        <name>NAD(+)</name>
        <dbReference type="ChEBI" id="CHEBI:57540"/>
    </ligand>
</feature>
<proteinExistence type="inferred from homology"/>
<evidence type="ECO:0000259" key="18">
    <source>
        <dbReference type="Pfam" id="PF07992"/>
    </source>
</evidence>
<organism evidence="19">
    <name type="scientific">uncultured Acidimicrobiales bacterium</name>
    <dbReference type="NCBI Taxonomy" id="310071"/>
    <lineage>
        <taxon>Bacteria</taxon>
        <taxon>Bacillati</taxon>
        <taxon>Actinomycetota</taxon>
        <taxon>Acidimicrobiia</taxon>
        <taxon>Acidimicrobiales</taxon>
        <taxon>environmental samples</taxon>
    </lineage>
</organism>
<evidence type="ECO:0000256" key="15">
    <source>
        <dbReference type="PIRSR" id="PIRSR000350-4"/>
    </source>
</evidence>
<feature type="binding site" evidence="14">
    <location>
        <begin position="181"/>
        <end position="188"/>
    </location>
    <ligand>
        <name>NAD(+)</name>
        <dbReference type="ChEBI" id="CHEBI:57540"/>
    </ligand>
</feature>
<gene>
    <name evidence="19" type="ORF">AVDCRST_MAG20-2733</name>
</gene>
<keyword evidence="19" id="KW-0670">Pyruvate</keyword>
<feature type="active site" description="Proton acceptor" evidence="13">
    <location>
        <position position="446"/>
    </location>
</feature>
<evidence type="ECO:0000256" key="10">
    <source>
        <dbReference type="ARBA" id="ARBA00023157"/>
    </source>
</evidence>
<name>A0A6J4ITY5_9ACTN</name>
<keyword evidence="8 16" id="KW-0560">Oxidoreductase</keyword>
<evidence type="ECO:0000256" key="5">
    <source>
        <dbReference type="ARBA" id="ARBA00022490"/>
    </source>
</evidence>
<dbReference type="Pfam" id="PF07992">
    <property type="entry name" value="Pyr_redox_2"/>
    <property type="match status" value="1"/>
</dbReference>
<keyword evidence="10" id="KW-1015">Disulfide bond</keyword>
<keyword evidence="11 16" id="KW-0676">Redox-active center</keyword>
<dbReference type="EC" id="1.8.1.4" evidence="3 16"/>
<keyword evidence="7 14" id="KW-0274">FAD</keyword>
<keyword evidence="9 14" id="KW-0520">NAD</keyword>
<evidence type="ECO:0000256" key="11">
    <source>
        <dbReference type="ARBA" id="ARBA00023284"/>
    </source>
</evidence>
<sequence length="467" mass="48174">MAEQFDVVIIGGGPGGYAAALYGASAGLSIAMIERDRVGGTCLHRGCVPAKELLETAHVFRTVSGSSAFGIEAGGPPTVDFGTTMARKQQVVDGLWKGLTGLLKSRKVTTYAGTGTYAGGGTVVVAGDDGQTTELEGASVILASGSVPRTIPGFEVDGRFVLTSDEVLSMPDLPASAAVIGGGAIGCEFASMMADLGVEVTILEGLPKILPGCDADVAAVVLKSFKRKGIDVRTGVKVTGHTPGESTTAIHLEGADDLEVSRVVVSVGRRPLSDSLGLDGSGVEVDERGFVKVDATCRTTVPGVWAVGDLVATPQLAHVGFIEGINAIKDILGESPAPVEYDKVPWAIYCQPEVSFAGHSEDSAREAGYDVVVSKHQFRGNGRALIVGEAEGLVKVIAEKQADGTGGTILGVHMVGPWVTEQLGQGYLAVNWGATVDEVAELIQPHPTLSELFGETVLSLTGRSLHG</sequence>
<dbReference type="GO" id="GO:0050660">
    <property type="term" value="F:flavin adenine dinucleotide binding"/>
    <property type="evidence" value="ECO:0007669"/>
    <property type="project" value="InterPro"/>
</dbReference>
<comment type="catalytic activity">
    <reaction evidence="12 16">
        <text>N(6)-[(R)-dihydrolipoyl]-L-lysyl-[protein] + NAD(+) = N(6)-[(R)-lipoyl]-L-lysyl-[protein] + NADH + H(+)</text>
        <dbReference type="Rhea" id="RHEA:15045"/>
        <dbReference type="Rhea" id="RHEA-COMP:10474"/>
        <dbReference type="Rhea" id="RHEA-COMP:10475"/>
        <dbReference type="ChEBI" id="CHEBI:15378"/>
        <dbReference type="ChEBI" id="CHEBI:57540"/>
        <dbReference type="ChEBI" id="CHEBI:57945"/>
        <dbReference type="ChEBI" id="CHEBI:83099"/>
        <dbReference type="ChEBI" id="CHEBI:83100"/>
        <dbReference type="EC" id="1.8.1.4"/>
    </reaction>
</comment>
<feature type="binding site" evidence="14">
    <location>
        <position position="115"/>
    </location>
    <ligand>
        <name>FAD</name>
        <dbReference type="ChEBI" id="CHEBI:57692"/>
    </ligand>
</feature>
<feature type="binding site" evidence="14">
    <location>
        <position position="204"/>
    </location>
    <ligand>
        <name>NAD(+)</name>
        <dbReference type="ChEBI" id="CHEBI:57540"/>
    </ligand>
</feature>
<dbReference type="PANTHER" id="PTHR22912:SF217">
    <property type="entry name" value="DIHYDROLIPOYL DEHYDROGENASE"/>
    <property type="match status" value="1"/>
</dbReference>
<dbReference type="FunFam" id="3.30.390.30:FF:000001">
    <property type="entry name" value="Dihydrolipoyl dehydrogenase"/>
    <property type="match status" value="1"/>
</dbReference>